<evidence type="ECO:0000313" key="2">
    <source>
        <dbReference type="EMBL" id="MDQ8935621.1"/>
    </source>
</evidence>
<organism evidence="2 3">
    <name type="scientific">Acinetobacter rudis</name>
    <dbReference type="NCBI Taxonomy" id="632955"/>
    <lineage>
        <taxon>Bacteria</taxon>
        <taxon>Pseudomonadati</taxon>
        <taxon>Pseudomonadota</taxon>
        <taxon>Gammaproteobacteria</taxon>
        <taxon>Moraxellales</taxon>
        <taxon>Moraxellaceae</taxon>
        <taxon>Acinetobacter</taxon>
    </lineage>
</organism>
<feature type="coiled-coil region" evidence="1">
    <location>
        <begin position="3"/>
        <end position="46"/>
    </location>
</feature>
<accession>A0AAW8J8W6</accession>
<comment type="caution">
    <text evidence="2">The sequence shown here is derived from an EMBL/GenBank/DDBJ whole genome shotgun (WGS) entry which is preliminary data.</text>
</comment>
<gene>
    <name evidence="2" type="ORF">RFH47_07760</name>
</gene>
<proteinExistence type="predicted"/>
<dbReference type="Proteomes" id="UP001243844">
    <property type="component" value="Unassembled WGS sequence"/>
</dbReference>
<sequence>MNNKALLEKLERADKELKRLHVEEELSRLRNENEQLSKTVIDAIDKIKAADDTAENYHKMFDQLLHVIRSRYDADFKIEDLLAK</sequence>
<evidence type="ECO:0000256" key="1">
    <source>
        <dbReference type="SAM" id="Coils"/>
    </source>
</evidence>
<dbReference type="RefSeq" id="WP_308981341.1">
    <property type="nucleotide sequence ID" value="NZ_JAVIDL010000011.1"/>
</dbReference>
<dbReference type="EMBL" id="JAVIDL010000011">
    <property type="protein sequence ID" value="MDQ8935621.1"/>
    <property type="molecule type" value="Genomic_DNA"/>
</dbReference>
<name>A0AAW8J8W6_9GAMM</name>
<protein>
    <submittedName>
        <fullName evidence="2">Uncharacterized protein</fullName>
    </submittedName>
</protein>
<reference evidence="2" key="1">
    <citation type="submission" date="2023-08" db="EMBL/GenBank/DDBJ databases">
        <title>Emergence of clinically-relevant ST2 carbapenem-resistant Acinetobacter baumannii strains in hospital sewages in Zhejiang, East of China.</title>
        <authorList>
            <person name="Kaichao C."/>
            <person name="Zhang R."/>
        </authorList>
    </citation>
    <scope>NUCLEOTIDE SEQUENCE</scope>
    <source>
        <strain evidence="2">M-RB-37</strain>
    </source>
</reference>
<dbReference type="AlphaFoldDB" id="A0AAW8J8W6"/>
<keyword evidence="1" id="KW-0175">Coiled coil</keyword>
<evidence type="ECO:0000313" key="3">
    <source>
        <dbReference type="Proteomes" id="UP001243844"/>
    </source>
</evidence>